<reference evidence="1 2" key="1">
    <citation type="submission" date="2019-09" db="EMBL/GenBank/DDBJ databases">
        <title>Paraburkholderia podalyriae sp. nov., A South African Podalyria-associated rhizobium.</title>
        <authorList>
            <person name="Mavima L."/>
            <person name="Beukes C.W."/>
            <person name="Palmer M."/>
            <person name="De Meyer S.E."/>
            <person name="James E.K."/>
            <person name="Maluk M."/>
            <person name="Avontuur J.R."/>
            <person name="Chan W.Y."/>
            <person name="Venter S.N."/>
            <person name="Steenkamp E.T."/>
        </authorList>
    </citation>
    <scope>NUCLEOTIDE SEQUENCE [LARGE SCALE GENOMIC DNA]</scope>
    <source>
        <strain evidence="1 2">WC7.3b</strain>
    </source>
</reference>
<protein>
    <submittedName>
        <fullName evidence="1">Prevent-host-death protein</fullName>
    </submittedName>
</protein>
<gene>
    <name evidence="1" type="ORF">F6X42_41275</name>
</gene>
<evidence type="ECO:0000313" key="2">
    <source>
        <dbReference type="Proteomes" id="UP000736373"/>
    </source>
</evidence>
<name>A0ABR7Q2D8_9BURK</name>
<dbReference type="EMBL" id="VZQQ01000117">
    <property type="protein sequence ID" value="MBC8752586.1"/>
    <property type="molecule type" value="Genomic_DNA"/>
</dbReference>
<dbReference type="RefSeq" id="WP_187639428.1">
    <property type="nucleotide sequence ID" value="NZ_VZQQ01000117.1"/>
</dbReference>
<evidence type="ECO:0000313" key="1">
    <source>
        <dbReference type="EMBL" id="MBC8752586.1"/>
    </source>
</evidence>
<sequence length="88" mass="9876">MTTTILTLHVDPELRMAAEGVLRKNESLPEFMESALREGIARRRVQDGLISRGVASGKRASRDNEYFSADDVLSELERRLTAARNSSR</sequence>
<organism evidence="1 2">
    <name type="scientific">Paraburkholderia podalyriae</name>
    <dbReference type="NCBI Taxonomy" id="1938811"/>
    <lineage>
        <taxon>Bacteria</taxon>
        <taxon>Pseudomonadati</taxon>
        <taxon>Pseudomonadota</taxon>
        <taxon>Betaproteobacteria</taxon>
        <taxon>Burkholderiales</taxon>
        <taxon>Burkholderiaceae</taxon>
        <taxon>Paraburkholderia</taxon>
    </lineage>
</organism>
<accession>A0ABR7Q2D8</accession>
<proteinExistence type="predicted"/>
<comment type="caution">
    <text evidence="1">The sequence shown here is derived from an EMBL/GenBank/DDBJ whole genome shotgun (WGS) entry which is preliminary data.</text>
</comment>
<dbReference type="NCBIfam" id="NF041551">
    <property type="entry name" value="YlcI_YnfO_N"/>
    <property type="match status" value="1"/>
</dbReference>
<keyword evidence="2" id="KW-1185">Reference proteome</keyword>
<dbReference type="Proteomes" id="UP000736373">
    <property type="component" value="Unassembled WGS sequence"/>
</dbReference>